<comment type="caution">
    <text evidence="2">The sequence shown here is derived from an EMBL/GenBank/DDBJ whole genome shotgun (WGS) entry which is preliminary data.</text>
</comment>
<reference evidence="2 3" key="1">
    <citation type="submission" date="2015-12" db="EMBL/GenBank/DDBJ databases">
        <title>The genome of Folsomia candida.</title>
        <authorList>
            <person name="Faddeeva A."/>
            <person name="Derks M.F."/>
            <person name="Anvar Y."/>
            <person name="Smit S."/>
            <person name="Van Straalen N."/>
            <person name="Roelofs D."/>
        </authorList>
    </citation>
    <scope>NUCLEOTIDE SEQUENCE [LARGE SCALE GENOMIC DNA]</scope>
    <source>
        <strain evidence="2 3">VU population</strain>
        <tissue evidence="2">Whole body</tissue>
    </source>
</reference>
<organism evidence="2 3">
    <name type="scientific">Folsomia candida</name>
    <name type="common">Springtail</name>
    <dbReference type="NCBI Taxonomy" id="158441"/>
    <lineage>
        <taxon>Eukaryota</taxon>
        <taxon>Metazoa</taxon>
        <taxon>Ecdysozoa</taxon>
        <taxon>Arthropoda</taxon>
        <taxon>Hexapoda</taxon>
        <taxon>Collembola</taxon>
        <taxon>Entomobryomorpha</taxon>
        <taxon>Isotomoidea</taxon>
        <taxon>Isotomidae</taxon>
        <taxon>Proisotominae</taxon>
        <taxon>Folsomia</taxon>
    </lineage>
</organism>
<evidence type="ECO:0000256" key="1">
    <source>
        <dbReference type="SAM" id="Phobius"/>
    </source>
</evidence>
<feature type="transmembrane region" description="Helical" evidence="1">
    <location>
        <begin position="178"/>
        <end position="198"/>
    </location>
</feature>
<gene>
    <name evidence="2" type="ORF">Fcan01_10096</name>
</gene>
<keyword evidence="1" id="KW-0472">Membrane</keyword>
<dbReference type="Proteomes" id="UP000198287">
    <property type="component" value="Unassembled WGS sequence"/>
</dbReference>
<evidence type="ECO:0000313" key="2">
    <source>
        <dbReference type="EMBL" id="OXA54933.1"/>
    </source>
</evidence>
<feature type="transmembrane region" description="Helical" evidence="1">
    <location>
        <begin position="270"/>
        <end position="296"/>
    </location>
</feature>
<proteinExistence type="predicted"/>
<dbReference type="EMBL" id="LNIX01000005">
    <property type="protein sequence ID" value="OXA54933.1"/>
    <property type="molecule type" value="Genomic_DNA"/>
</dbReference>
<sequence>MSEFKRTLNVLEQLTSYWTSPLEWNSRQGKVLYCSSRKKLLPWLIVLLFCGIQVTTCCLVLGLQFFGMMHLPMMNILFAMGLCGFQAFTFFVEVAKLLCGKMNSQVFGELLVLDGMFKKANFVPLRSKMAWYWGTNGHELFRCRLGRYLVEIIYYLYLLPYFYTALEIYFGLDRFSQIYAYLISIKITPAGGIVQKLAKLVQLLLSYGSIFCYMLASSSFSGVATIIVIVGTVMHGCLSHFANCVKNKFDPARLKQILIGYTMIEILLEIVHQLASAFTLILMTLGSLSSILCNFASVKMHRKIPMPLYLVCPSLAVVIILSIQIILAAGINVYEVASLIKQGFQKNLHFGGDIKYMKRRVRAIRVLRVYGGLFQFDIYTLKRSTKSTYFYNILNYTINVCLSVDV</sequence>
<feature type="transmembrane region" description="Helical" evidence="1">
    <location>
        <begin position="308"/>
        <end position="331"/>
    </location>
</feature>
<accession>A0A226EBK8</accession>
<feature type="transmembrane region" description="Helical" evidence="1">
    <location>
        <begin position="210"/>
        <end position="233"/>
    </location>
</feature>
<feature type="transmembrane region" description="Helical" evidence="1">
    <location>
        <begin position="72"/>
        <end position="92"/>
    </location>
</feature>
<name>A0A226EBK8_FOLCA</name>
<evidence type="ECO:0000313" key="3">
    <source>
        <dbReference type="Proteomes" id="UP000198287"/>
    </source>
</evidence>
<dbReference type="AlphaFoldDB" id="A0A226EBK8"/>
<feature type="transmembrane region" description="Helical" evidence="1">
    <location>
        <begin position="152"/>
        <end position="172"/>
    </location>
</feature>
<evidence type="ECO:0008006" key="4">
    <source>
        <dbReference type="Google" id="ProtNLM"/>
    </source>
</evidence>
<keyword evidence="1" id="KW-1133">Transmembrane helix</keyword>
<keyword evidence="1" id="KW-0812">Transmembrane</keyword>
<feature type="transmembrane region" description="Helical" evidence="1">
    <location>
        <begin position="40"/>
        <end position="66"/>
    </location>
</feature>
<protein>
    <recommendedName>
        <fullName evidence="4">Gustatory receptor</fullName>
    </recommendedName>
</protein>
<keyword evidence="3" id="KW-1185">Reference proteome</keyword>